<dbReference type="InterPro" id="IPR013766">
    <property type="entry name" value="Thioredoxin_domain"/>
</dbReference>
<feature type="domain" description="Thioredoxin" evidence="7">
    <location>
        <begin position="14"/>
        <end position="154"/>
    </location>
</feature>
<dbReference type="Gene3D" id="3.40.30.10">
    <property type="entry name" value="Glutaredoxin"/>
    <property type="match status" value="1"/>
</dbReference>
<keyword evidence="4" id="KW-0472">Membrane</keyword>
<proteinExistence type="predicted"/>
<keyword evidence="3" id="KW-1133">Transmembrane helix</keyword>
<evidence type="ECO:0000256" key="1">
    <source>
        <dbReference type="ARBA" id="ARBA00004389"/>
    </source>
</evidence>
<dbReference type="GO" id="GO:0005789">
    <property type="term" value="C:endoplasmic reticulum membrane"/>
    <property type="evidence" value="ECO:0007669"/>
    <property type="project" value="UniProtKB-SubCell"/>
</dbReference>
<dbReference type="PROSITE" id="PS51352">
    <property type="entry name" value="THIOREDOXIN_2"/>
    <property type="match status" value="1"/>
</dbReference>
<gene>
    <name evidence="8" type="ORF">OFLC_LOCUS5801</name>
</gene>
<reference evidence="10" key="1">
    <citation type="submission" date="2016-06" db="UniProtKB">
        <authorList>
            <consortium name="WormBaseParasite"/>
        </authorList>
    </citation>
    <scope>IDENTIFICATION</scope>
</reference>
<dbReference type="Pfam" id="PF00085">
    <property type="entry name" value="Thioredoxin"/>
    <property type="match status" value="1"/>
</dbReference>
<evidence type="ECO:0000256" key="4">
    <source>
        <dbReference type="ARBA" id="ARBA00023136"/>
    </source>
</evidence>
<comment type="function">
    <text evidence="5">Probable disulfide isomerase, which participates in the folding of proteins containing disulfide bonds. May act as a dithiol oxidase. Acts as a regulator of endoplasmic reticulum-mitochondria contact sites via its ability to regulate redox signals.</text>
</comment>
<evidence type="ECO:0000256" key="2">
    <source>
        <dbReference type="ARBA" id="ARBA00022692"/>
    </source>
</evidence>
<keyword evidence="6" id="KW-0732">Signal</keyword>
<dbReference type="InterPro" id="IPR017937">
    <property type="entry name" value="Thioredoxin_CS"/>
</dbReference>
<keyword evidence="9" id="KW-1185">Reference proteome</keyword>
<dbReference type="SUPFAM" id="SSF52833">
    <property type="entry name" value="Thioredoxin-like"/>
    <property type="match status" value="1"/>
</dbReference>
<protein>
    <submittedName>
        <fullName evidence="10">Thioredoxin domain-containing protein</fullName>
    </submittedName>
</protein>
<evidence type="ECO:0000256" key="6">
    <source>
        <dbReference type="SAM" id="SignalP"/>
    </source>
</evidence>
<feature type="signal peptide" evidence="6">
    <location>
        <begin position="1"/>
        <end position="25"/>
    </location>
</feature>
<keyword evidence="2" id="KW-0812">Transmembrane</keyword>
<sequence length="320" mass="36722">MWLLDCCIHGFFMFLIVQIINVVQATNIPSKVIELNDKFLQVKNDGLWFVDFYAPWCAHCKRLTPVWEHVGHALADRQSLVRVAKLDCTRYTNAASALNIRGYPTIILQFSEWKRNGERKKEAIIDFAVKAAGPIVGIIENVQQLSQMRRNLKEPFFVYVEGSQDAQLLELFDNYSSIAEMLFWSTRFYRAKNEMFPKAVPIPEIPSVLVFKDNDYLIYKKEEGSLSDWIHSERWSLMPLVVSTNIKEIGKMRILVLAIVNMVERRNGTTQVGKFFSLVTNAAQTVRKDSYLSSIFQFGWLDGNEIANNIVLGTVNQPGK</sequence>
<dbReference type="Proteomes" id="UP000267606">
    <property type="component" value="Unassembled WGS sequence"/>
</dbReference>
<evidence type="ECO:0000313" key="8">
    <source>
        <dbReference type="EMBL" id="VDO44394.1"/>
    </source>
</evidence>
<dbReference type="PANTHER" id="PTHR46426:SF1">
    <property type="entry name" value="PROTEIN DISULFIDE-ISOMERASE TMX3"/>
    <property type="match status" value="1"/>
</dbReference>
<reference evidence="8 9" key="2">
    <citation type="submission" date="2018-11" db="EMBL/GenBank/DDBJ databases">
        <authorList>
            <consortium name="Pathogen Informatics"/>
        </authorList>
    </citation>
    <scope>NUCLEOTIDE SEQUENCE [LARGE SCALE GENOMIC DNA]</scope>
</reference>
<evidence type="ECO:0000259" key="7">
    <source>
        <dbReference type="PROSITE" id="PS51352"/>
    </source>
</evidence>
<dbReference type="InterPro" id="IPR052250">
    <property type="entry name" value="PDI_TMX3"/>
</dbReference>
<evidence type="ECO:0000313" key="9">
    <source>
        <dbReference type="Proteomes" id="UP000267606"/>
    </source>
</evidence>
<organism evidence="10">
    <name type="scientific">Onchocerca flexuosa</name>
    <dbReference type="NCBI Taxonomy" id="387005"/>
    <lineage>
        <taxon>Eukaryota</taxon>
        <taxon>Metazoa</taxon>
        <taxon>Ecdysozoa</taxon>
        <taxon>Nematoda</taxon>
        <taxon>Chromadorea</taxon>
        <taxon>Rhabditida</taxon>
        <taxon>Spirurina</taxon>
        <taxon>Spiruromorpha</taxon>
        <taxon>Filarioidea</taxon>
        <taxon>Onchocercidae</taxon>
        <taxon>Onchocerca</taxon>
    </lineage>
</organism>
<dbReference type="PANTHER" id="PTHR46426">
    <property type="entry name" value="PROTEIN DISULFIDE-ISOMERASE TMX3"/>
    <property type="match status" value="1"/>
</dbReference>
<dbReference type="PROSITE" id="PS00194">
    <property type="entry name" value="THIOREDOXIN_1"/>
    <property type="match status" value="1"/>
</dbReference>
<evidence type="ECO:0000313" key="10">
    <source>
        <dbReference type="WBParaSite" id="OFLC_0000580001-mRNA-1"/>
    </source>
</evidence>
<dbReference type="STRING" id="387005.A0A183HE89"/>
<name>A0A183HE89_9BILA</name>
<accession>A0A183HE89</accession>
<evidence type="ECO:0000256" key="5">
    <source>
        <dbReference type="ARBA" id="ARBA00045246"/>
    </source>
</evidence>
<dbReference type="WBParaSite" id="OFLC_0000580001-mRNA-1">
    <property type="protein sequence ID" value="OFLC_0000580001-mRNA-1"/>
    <property type="gene ID" value="OFLC_0000580001"/>
</dbReference>
<dbReference type="EMBL" id="UZAJ01005181">
    <property type="protein sequence ID" value="VDO44394.1"/>
    <property type="molecule type" value="Genomic_DNA"/>
</dbReference>
<evidence type="ECO:0000256" key="3">
    <source>
        <dbReference type="ARBA" id="ARBA00022989"/>
    </source>
</evidence>
<dbReference type="AlphaFoldDB" id="A0A183HE89"/>
<dbReference type="InterPro" id="IPR036249">
    <property type="entry name" value="Thioredoxin-like_sf"/>
</dbReference>
<comment type="subcellular location">
    <subcellularLocation>
        <location evidence="1">Endoplasmic reticulum membrane</location>
        <topology evidence="1">Single-pass membrane protein</topology>
    </subcellularLocation>
</comment>
<feature type="chain" id="PRO_5044552499" evidence="6">
    <location>
        <begin position="26"/>
        <end position="320"/>
    </location>
</feature>